<dbReference type="Proteomes" id="UP000029024">
    <property type="component" value="Unassembled WGS sequence"/>
</dbReference>
<proteinExistence type="predicted"/>
<evidence type="ECO:0000313" key="2">
    <source>
        <dbReference type="EMBL" id="KFI67943.1"/>
    </source>
</evidence>
<dbReference type="EMBL" id="JGZA01000023">
    <property type="protein sequence ID" value="KFI67943.1"/>
    <property type="molecule type" value="Genomic_DNA"/>
</dbReference>
<comment type="caution">
    <text evidence="2">The sequence shown here is derived from an EMBL/GenBank/DDBJ whole genome shotgun (WGS) entry which is preliminary data.</text>
</comment>
<evidence type="ECO:0000256" key="1">
    <source>
        <dbReference type="SAM" id="Phobius"/>
    </source>
</evidence>
<keyword evidence="1" id="KW-0472">Membrane</keyword>
<protein>
    <submittedName>
        <fullName evidence="2">Uncharacterized protein</fullName>
    </submittedName>
</protein>
<dbReference type="RefSeq" id="WP_029680289.1">
    <property type="nucleotide sequence ID" value="NZ_JAERWB010000002.1"/>
</dbReference>
<evidence type="ECO:0000313" key="3">
    <source>
        <dbReference type="Proteomes" id="UP000029024"/>
    </source>
</evidence>
<name>A0A087BA93_BIFLN</name>
<feature type="transmembrane region" description="Helical" evidence="1">
    <location>
        <begin position="6"/>
        <end position="26"/>
    </location>
</feature>
<dbReference type="AlphaFoldDB" id="A0A087BA93"/>
<organism evidence="2 3">
    <name type="scientific">Bifidobacterium longum subsp. suis</name>
    <dbReference type="NCBI Taxonomy" id="1695"/>
    <lineage>
        <taxon>Bacteria</taxon>
        <taxon>Bacillati</taxon>
        <taxon>Actinomycetota</taxon>
        <taxon>Actinomycetes</taxon>
        <taxon>Bifidobacteriales</taxon>
        <taxon>Bifidobacteriaceae</taxon>
        <taxon>Bifidobacterium</taxon>
    </lineage>
</organism>
<sequence>MPWWIWLILALFMLAMIVAGLIYAALHGLRALKDISDIGGQLGERVAAMGEPGTSADTSEPPLFTQPLSVAQNRYAEAHANVIRSKAAKRERHTQAWARWKRFNN</sequence>
<keyword evidence="1" id="KW-1133">Transmembrane helix</keyword>
<gene>
    <name evidence="2" type="ORF">BLSS_1911</name>
</gene>
<keyword evidence="1" id="KW-0812">Transmembrane</keyword>
<accession>A0A087BA93</accession>
<reference evidence="2 3" key="1">
    <citation type="submission" date="2014-03" db="EMBL/GenBank/DDBJ databases">
        <title>Genomics of Bifidobacteria.</title>
        <authorList>
            <person name="Ventura M."/>
            <person name="Milani C."/>
            <person name="Lugli G.A."/>
        </authorList>
    </citation>
    <scope>NUCLEOTIDE SEQUENCE [LARGE SCALE GENOMIC DNA]</scope>
    <source>
        <strain evidence="2 3">LMG 21814</strain>
    </source>
</reference>